<accession>A0A1N6M867</accession>
<keyword evidence="2" id="KW-0812">Transmembrane</keyword>
<proteinExistence type="predicted"/>
<name>A0A1N6M867_9VIBR</name>
<reference evidence="3 4" key="1">
    <citation type="submission" date="2016-12" db="EMBL/GenBank/DDBJ databases">
        <authorList>
            <person name="Song W.-J."/>
            <person name="Kurnit D.M."/>
        </authorList>
    </citation>
    <scope>NUCLEOTIDE SEQUENCE [LARGE SCALE GENOMIC DNA]</scope>
    <source>
        <strain evidence="3 4">CECT 9026</strain>
    </source>
</reference>
<gene>
    <name evidence="3" type="ORF">VSP9026_03293</name>
</gene>
<dbReference type="OrthoDB" id="5873123at2"/>
<dbReference type="Proteomes" id="UP000184774">
    <property type="component" value="Unassembled WGS sequence"/>
</dbReference>
<evidence type="ECO:0000256" key="1">
    <source>
        <dbReference type="SAM" id="Coils"/>
    </source>
</evidence>
<keyword evidence="2" id="KW-0472">Membrane</keyword>
<evidence type="ECO:0000313" key="4">
    <source>
        <dbReference type="Proteomes" id="UP000184774"/>
    </source>
</evidence>
<protein>
    <submittedName>
        <fullName evidence="3">Uncharacterized protein</fullName>
    </submittedName>
</protein>
<sequence length="255" mass="29019">MTQHEDRKDREARIANQQAEYELLKQEVKEAAEIYQWQIQVGAWEGKSGRYMLNGMAIFIVLMGLLVGWGLTDKNGWTGFWIVGIWGGIMASFIRFLWFADYHYHYHLTEKGIYYTCQQVISENAYTVVRITAWVGIAVCVLAAALIGPLAFVGAGAFALMSFSMTNFSAETISIGIRFDGCYRIVHLKDQEVIRLYNDTRKRYSTGGIFCSPDEKFHLIQLLKSQLPDVKILEAKRYKEVLNPSMISPDETSAS</sequence>
<keyword evidence="1" id="KW-0175">Coiled coil</keyword>
<organism evidence="3 4">
    <name type="scientific">Vibrio spartinae</name>
    <dbReference type="NCBI Taxonomy" id="1918945"/>
    <lineage>
        <taxon>Bacteria</taxon>
        <taxon>Pseudomonadati</taxon>
        <taxon>Pseudomonadota</taxon>
        <taxon>Gammaproteobacteria</taxon>
        <taxon>Vibrionales</taxon>
        <taxon>Vibrionaceae</taxon>
        <taxon>Vibrio</taxon>
    </lineage>
</organism>
<evidence type="ECO:0000313" key="3">
    <source>
        <dbReference type="EMBL" id="SIO95546.1"/>
    </source>
</evidence>
<feature type="coiled-coil region" evidence="1">
    <location>
        <begin position="7"/>
        <end position="34"/>
    </location>
</feature>
<feature type="transmembrane region" description="Helical" evidence="2">
    <location>
        <begin position="51"/>
        <end position="71"/>
    </location>
</feature>
<feature type="transmembrane region" description="Helical" evidence="2">
    <location>
        <begin position="131"/>
        <end position="160"/>
    </location>
</feature>
<dbReference type="EMBL" id="FSSB01000019">
    <property type="protein sequence ID" value="SIO95546.1"/>
    <property type="molecule type" value="Genomic_DNA"/>
</dbReference>
<feature type="transmembrane region" description="Helical" evidence="2">
    <location>
        <begin position="78"/>
        <end position="98"/>
    </location>
</feature>
<dbReference type="RefSeq" id="WP_074374045.1">
    <property type="nucleotide sequence ID" value="NZ_AP024907.1"/>
</dbReference>
<dbReference type="AlphaFoldDB" id="A0A1N6M867"/>
<evidence type="ECO:0000256" key="2">
    <source>
        <dbReference type="SAM" id="Phobius"/>
    </source>
</evidence>
<keyword evidence="2" id="KW-1133">Transmembrane helix</keyword>